<dbReference type="EMBL" id="JAIZAY010000016">
    <property type="protein sequence ID" value="KAJ8026987.1"/>
    <property type="molecule type" value="Genomic_DNA"/>
</dbReference>
<keyword evidence="2" id="KW-1185">Reference proteome</keyword>
<protein>
    <submittedName>
        <fullName evidence="1">Uncharacterized protein</fullName>
    </submittedName>
</protein>
<dbReference type="AlphaFoldDB" id="A0A9Q1BII4"/>
<comment type="caution">
    <text evidence="1">The sequence shown here is derived from an EMBL/GenBank/DDBJ whole genome shotgun (WGS) entry which is preliminary data.</text>
</comment>
<evidence type="ECO:0000313" key="1">
    <source>
        <dbReference type="EMBL" id="KAJ8026987.1"/>
    </source>
</evidence>
<evidence type="ECO:0000313" key="2">
    <source>
        <dbReference type="Proteomes" id="UP001152320"/>
    </source>
</evidence>
<gene>
    <name evidence="1" type="ORF">HOLleu_31983</name>
</gene>
<organism evidence="1 2">
    <name type="scientific">Holothuria leucospilota</name>
    <name type="common">Black long sea cucumber</name>
    <name type="synonym">Mertensiothuria leucospilota</name>
    <dbReference type="NCBI Taxonomy" id="206669"/>
    <lineage>
        <taxon>Eukaryota</taxon>
        <taxon>Metazoa</taxon>
        <taxon>Echinodermata</taxon>
        <taxon>Eleutherozoa</taxon>
        <taxon>Echinozoa</taxon>
        <taxon>Holothuroidea</taxon>
        <taxon>Aspidochirotacea</taxon>
        <taxon>Aspidochirotida</taxon>
        <taxon>Holothuriidae</taxon>
        <taxon>Holothuria</taxon>
    </lineage>
</organism>
<reference evidence="1" key="1">
    <citation type="submission" date="2021-10" db="EMBL/GenBank/DDBJ databases">
        <title>Tropical sea cucumber genome reveals ecological adaptation and Cuvierian tubules defense mechanism.</title>
        <authorList>
            <person name="Chen T."/>
        </authorList>
    </citation>
    <scope>NUCLEOTIDE SEQUENCE</scope>
    <source>
        <strain evidence="1">Nanhai2018</strain>
        <tissue evidence="1">Muscle</tissue>
    </source>
</reference>
<name>A0A9Q1BII4_HOLLE</name>
<sequence length="93" mass="10543">MNCLPKLWFIPVTEPSTDGTTFPGVSSRQYIIREESLTPPSSMHDFEEEASNFGVIHNNAEAEVERRVNQLLIKLQTASSILSNNLCREEYLT</sequence>
<dbReference type="Proteomes" id="UP001152320">
    <property type="component" value="Chromosome 16"/>
</dbReference>
<accession>A0A9Q1BII4</accession>
<proteinExistence type="predicted"/>